<sequence length="357" mass="39246">MKDLHISTPGRICLFGEHQDYLGLPVIAAAISRRIHIEGRVSNTPSIHIQLPDIQSEESFPLIEAVNYHKDRDYFKSVLNVLKREKGISFEKGIEATVYGNIPINSGTSSSSALVVAWTHFLLKTANFPIDPVEVGQLAYLAEVEEFGEPGGCMDEYATSIGNIMYLETKPNILVEAYQAPLGKFVLGDSLEPKDTIGILKYVKFGMLDAINKIKQVYPDFQLSKAPIESAEQYQSLLNPDEYALFYSNLSDRDILRTAKTMFEGKDTFNDVKLGQLLSAHQDNLRDAKRVSTPKINRMIEASLNAGALGGKINGSGGGGCMFAYAPTNTEAVVEAIEREGGKAYIIEVAEGSKEEI</sequence>
<keyword evidence="3" id="KW-0808">Transferase</keyword>
<feature type="domain" description="GHMP kinase N-terminal" evidence="6">
    <location>
        <begin position="74"/>
        <end position="162"/>
    </location>
</feature>
<keyword evidence="10" id="KW-1185">Reference proteome</keyword>
<gene>
    <name evidence="9" type="ORF">QM524_10790</name>
</gene>
<organism evidence="9 10">
    <name type="scientific">Flectobacillus roseus</name>
    <dbReference type="NCBI Taxonomy" id="502259"/>
    <lineage>
        <taxon>Bacteria</taxon>
        <taxon>Pseudomonadati</taxon>
        <taxon>Bacteroidota</taxon>
        <taxon>Cytophagia</taxon>
        <taxon>Cytophagales</taxon>
        <taxon>Flectobacillaceae</taxon>
        <taxon>Flectobacillus</taxon>
    </lineage>
</organism>
<comment type="similarity">
    <text evidence="1">Belongs to the GHMP kinase family. GalK subfamily.</text>
</comment>
<evidence type="ECO:0000313" key="9">
    <source>
        <dbReference type="EMBL" id="MDI9859694.1"/>
    </source>
</evidence>
<dbReference type="EMBL" id="JASHIF010000008">
    <property type="protein sequence ID" value="MDI9859694.1"/>
    <property type="molecule type" value="Genomic_DNA"/>
</dbReference>
<dbReference type="Pfam" id="PF08544">
    <property type="entry name" value="GHMP_kinases_C"/>
    <property type="match status" value="1"/>
</dbReference>
<dbReference type="InterPro" id="IPR013750">
    <property type="entry name" value="GHMP_kinase_C_dom"/>
</dbReference>
<reference evidence="9 10" key="1">
    <citation type="submission" date="2023-05" db="EMBL/GenBank/DDBJ databases">
        <title>Novel species of genus Flectobacillus isolated from stream in China.</title>
        <authorList>
            <person name="Lu H."/>
        </authorList>
    </citation>
    <scope>NUCLEOTIDE SEQUENCE [LARGE SCALE GENOMIC DNA]</scope>
    <source>
        <strain evidence="9 10">KCTC 42575</strain>
    </source>
</reference>
<dbReference type="InterPro" id="IPR014721">
    <property type="entry name" value="Ribsml_uS5_D2-typ_fold_subgr"/>
</dbReference>
<dbReference type="SUPFAM" id="SSF55060">
    <property type="entry name" value="GHMP Kinase, C-terminal domain"/>
    <property type="match status" value="1"/>
</dbReference>
<dbReference type="SUPFAM" id="SSF54211">
    <property type="entry name" value="Ribosomal protein S5 domain 2-like"/>
    <property type="match status" value="1"/>
</dbReference>
<evidence type="ECO:0000256" key="1">
    <source>
        <dbReference type="ARBA" id="ARBA00006566"/>
    </source>
</evidence>
<dbReference type="InterPro" id="IPR036554">
    <property type="entry name" value="GHMP_kinase_C_sf"/>
</dbReference>
<dbReference type="Gene3D" id="3.30.230.10">
    <property type="match status" value="1"/>
</dbReference>
<dbReference type="PRINTS" id="PR00959">
    <property type="entry name" value="MEVGALKINASE"/>
</dbReference>
<evidence type="ECO:0000256" key="4">
    <source>
        <dbReference type="ARBA" id="ARBA00022840"/>
    </source>
</evidence>
<keyword evidence="4" id="KW-0067">ATP-binding</keyword>
<evidence type="ECO:0000256" key="3">
    <source>
        <dbReference type="ARBA" id="ARBA00022777"/>
    </source>
</evidence>
<keyword evidence="5" id="KW-0119">Carbohydrate metabolism</keyword>
<dbReference type="Pfam" id="PF00288">
    <property type="entry name" value="GHMP_kinases_N"/>
    <property type="match status" value="1"/>
</dbReference>
<evidence type="ECO:0000259" key="6">
    <source>
        <dbReference type="Pfam" id="PF00288"/>
    </source>
</evidence>
<evidence type="ECO:0000256" key="2">
    <source>
        <dbReference type="ARBA" id="ARBA00022741"/>
    </source>
</evidence>
<dbReference type="InterPro" id="IPR019539">
    <property type="entry name" value="GalKase_N"/>
</dbReference>
<keyword evidence="5" id="KW-0299">Galactose metabolism</keyword>
<feature type="domain" description="Galactokinase N-terminal" evidence="8">
    <location>
        <begin position="6"/>
        <end position="37"/>
    </location>
</feature>
<evidence type="ECO:0000259" key="8">
    <source>
        <dbReference type="Pfam" id="PF10509"/>
    </source>
</evidence>
<feature type="domain" description="GHMP kinase C-terminal" evidence="7">
    <location>
        <begin position="273"/>
        <end position="339"/>
    </location>
</feature>
<dbReference type="InterPro" id="IPR000705">
    <property type="entry name" value="Galactokinase"/>
</dbReference>
<evidence type="ECO:0000313" key="10">
    <source>
        <dbReference type="Proteomes" id="UP001236507"/>
    </source>
</evidence>
<dbReference type="Pfam" id="PF10509">
    <property type="entry name" value="GalKase_gal_bdg"/>
    <property type="match status" value="1"/>
</dbReference>
<name>A0ABT6Y7Z5_9BACT</name>
<dbReference type="Proteomes" id="UP001236507">
    <property type="component" value="Unassembled WGS sequence"/>
</dbReference>
<protein>
    <submittedName>
        <fullName evidence="9">Galactokinase family protein</fullName>
    </submittedName>
</protein>
<dbReference type="PRINTS" id="PR00473">
    <property type="entry name" value="GALCTOKINASE"/>
</dbReference>
<proteinExistence type="inferred from homology"/>
<dbReference type="PANTHER" id="PTHR10457">
    <property type="entry name" value="MEVALONATE KINASE/GALACTOKINASE"/>
    <property type="match status" value="1"/>
</dbReference>
<evidence type="ECO:0000259" key="7">
    <source>
        <dbReference type="Pfam" id="PF08544"/>
    </source>
</evidence>
<keyword evidence="3" id="KW-0418">Kinase</keyword>
<dbReference type="PIRSF" id="PIRSF000530">
    <property type="entry name" value="Galactokinase"/>
    <property type="match status" value="1"/>
</dbReference>
<dbReference type="PANTHER" id="PTHR10457:SF7">
    <property type="entry name" value="GALACTOKINASE-RELATED"/>
    <property type="match status" value="1"/>
</dbReference>
<comment type="caution">
    <text evidence="9">The sequence shown here is derived from an EMBL/GenBank/DDBJ whole genome shotgun (WGS) entry which is preliminary data.</text>
</comment>
<evidence type="ECO:0000256" key="5">
    <source>
        <dbReference type="ARBA" id="ARBA00023144"/>
    </source>
</evidence>
<dbReference type="RefSeq" id="WP_283344585.1">
    <property type="nucleotide sequence ID" value="NZ_JASHIF010000008.1"/>
</dbReference>
<keyword evidence="2" id="KW-0547">Nucleotide-binding</keyword>
<accession>A0ABT6Y7Z5</accession>
<dbReference type="Gene3D" id="3.30.70.890">
    <property type="entry name" value="GHMP kinase, C-terminal domain"/>
    <property type="match status" value="1"/>
</dbReference>
<dbReference type="InterPro" id="IPR006204">
    <property type="entry name" value="GHMP_kinase_N_dom"/>
</dbReference>
<dbReference type="InterPro" id="IPR006206">
    <property type="entry name" value="Mevalonate/galactokinase"/>
</dbReference>
<dbReference type="InterPro" id="IPR020568">
    <property type="entry name" value="Ribosomal_Su5_D2-typ_SF"/>
</dbReference>